<organism evidence="3 4">
    <name type="scientific">Streptomyces termitum</name>
    <dbReference type="NCBI Taxonomy" id="67368"/>
    <lineage>
        <taxon>Bacteria</taxon>
        <taxon>Bacillati</taxon>
        <taxon>Actinomycetota</taxon>
        <taxon>Actinomycetes</taxon>
        <taxon>Kitasatosporales</taxon>
        <taxon>Streptomycetaceae</taxon>
        <taxon>Streptomyces</taxon>
    </lineage>
</organism>
<feature type="region of interest" description="Disordered" evidence="1">
    <location>
        <begin position="1"/>
        <end position="35"/>
    </location>
</feature>
<keyword evidence="2" id="KW-1133">Transmembrane helix</keyword>
<name>A0A918SRG4_9ACTN</name>
<feature type="transmembrane region" description="Helical" evidence="2">
    <location>
        <begin position="87"/>
        <end position="109"/>
    </location>
</feature>
<feature type="region of interest" description="Disordered" evidence="1">
    <location>
        <begin position="55"/>
        <end position="79"/>
    </location>
</feature>
<evidence type="ECO:0000256" key="1">
    <source>
        <dbReference type="SAM" id="MobiDB-lite"/>
    </source>
</evidence>
<feature type="compositionally biased region" description="Low complexity" evidence="1">
    <location>
        <begin position="65"/>
        <end position="74"/>
    </location>
</feature>
<dbReference type="AlphaFoldDB" id="A0A918SRG4"/>
<proteinExistence type="predicted"/>
<reference evidence="3" key="2">
    <citation type="submission" date="2020-09" db="EMBL/GenBank/DDBJ databases">
        <authorList>
            <person name="Sun Q."/>
            <person name="Ohkuma M."/>
        </authorList>
    </citation>
    <scope>NUCLEOTIDE SEQUENCE</scope>
    <source>
        <strain evidence="3">JCM 4518</strain>
    </source>
</reference>
<keyword evidence="2" id="KW-0812">Transmembrane</keyword>
<evidence type="ECO:0000313" key="3">
    <source>
        <dbReference type="EMBL" id="GHA67898.1"/>
    </source>
</evidence>
<comment type="caution">
    <text evidence="3">The sequence shown here is derived from an EMBL/GenBank/DDBJ whole genome shotgun (WGS) entry which is preliminary data.</text>
</comment>
<evidence type="ECO:0000313" key="4">
    <source>
        <dbReference type="Proteomes" id="UP000644020"/>
    </source>
</evidence>
<keyword evidence="4" id="KW-1185">Reference proteome</keyword>
<accession>A0A918SRG4</accession>
<keyword evidence="2" id="KW-0472">Membrane</keyword>
<dbReference type="Proteomes" id="UP000644020">
    <property type="component" value="Unassembled WGS sequence"/>
</dbReference>
<dbReference type="EMBL" id="BMUL01000002">
    <property type="protein sequence ID" value="GHA67898.1"/>
    <property type="molecule type" value="Genomic_DNA"/>
</dbReference>
<dbReference type="RefSeq" id="WP_189975027.1">
    <property type="nucleotide sequence ID" value="NZ_BMUL01000002.1"/>
</dbReference>
<gene>
    <name evidence="3" type="ORF">GCM10010305_07130</name>
</gene>
<reference evidence="3" key="1">
    <citation type="journal article" date="2014" name="Int. J. Syst. Evol. Microbiol.">
        <title>Complete genome sequence of Corynebacterium casei LMG S-19264T (=DSM 44701T), isolated from a smear-ripened cheese.</title>
        <authorList>
            <consortium name="US DOE Joint Genome Institute (JGI-PGF)"/>
            <person name="Walter F."/>
            <person name="Albersmeier A."/>
            <person name="Kalinowski J."/>
            <person name="Ruckert C."/>
        </authorList>
    </citation>
    <scope>NUCLEOTIDE SEQUENCE</scope>
    <source>
        <strain evidence="3">JCM 4518</strain>
    </source>
</reference>
<feature type="compositionally biased region" description="Basic and acidic residues" evidence="1">
    <location>
        <begin position="55"/>
        <end position="64"/>
    </location>
</feature>
<sequence length="111" mass="11199">MTSGDHIEQHGAGSIGKAEHTGSGDIVAGGKTVGATTGGPALEALLREIEKLRPHLDESDRAEVDAAADSIAAETSPDRRRGLVQRITGIAALLGEVGVPVIAAARALLTG</sequence>
<evidence type="ECO:0000256" key="2">
    <source>
        <dbReference type="SAM" id="Phobius"/>
    </source>
</evidence>
<protein>
    <submittedName>
        <fullName evidence="3">Uncharacterized protein</fullName>
    </submittedName>
</protein>